<dbReference type="AlphaFoldDB" id="A0AAW0ISW8"/>
<organism evidence="1 2">
    <name type="scientific">Myodes glareolus</name>
    <name type="common">Bank vole</name>
    <name type="synonym">Clethrionomys glareolus</name>
    <dbReference type="NCBI Taxonomy" id="447135"/>
    <lineage>
        <taxon>Eukaryota</taxon>
        <taxon>Metazoa</taxon>
        <taxon>Chordata</taxon>
        <taxon>Craniata</taxon>
        <taxon>Vertebrata</taxon>
        <taxon>Euteleostomi</taxon>
        <taxon>Mammalia</taxon>
        <taxon>Eutheria</taxon>
        <taxon>Euarchontoglires</taxon>
        <taxon>Glires</taxon>
        <taxon>Rodentia</taxon>
        <taxon>Myomorpha</taxon>
        <taxon>Muroidea</taxon>
        <taxon>Cricetidae</taxon>
        <taxon>Arvicolinae</taxon>
        <taxon>Myodes</taxon>
    </lineage>
</organism>
<evidence type="ECO:0000313" key="1">
    <source>
        <dbReference type="EMBL" id="KAK7817261.1"/>
    </source>
</evidence>
<comment type="caution">
    <text evidence="1">The sequence shown here is derived from an EMBL/GenBank/DDBJ whole genome shotgun (WGS) entry which is preliminary data.</text>
</comment>
<proteinExistence type="predicted"/>
<name>A0AAW0ISW8_MYOGA</name>
<accession>A0AAW0ISW8</accession>
<keyword evidence="2" id="KW-1185">Reference proteome</keyword>
<feature type="non-terminal residue" evidence="1">
    <location>
        <position position="283"/>
    </location>
</feature>
<reference evidence="1 2" key="1">
    <citation type="journal article" date="2023" name="bioRxiv">
        <title>Conserved and derived expression patterns and positive selection on dental genes reveal complex evolutionary context of ever-growing rodent molars.</title>
        <authorList>
            <person name="Calamari Z.T."/>
            <person name="Song A."/>
            <person name="Cohen E."/>
            <person name="Akter M."/>
            <person name="Roy R.D."/>
            <person name="Hallikas O."/>
            <person name="Christensen M.M."/>
            <person name="Li P."/>
            <person name="Marangoni P."/>
            <person name="Jernvall J."/>
            <person name="Klein O.D."/>
        </authorList>
    </citation>
    <scope>NUCLEOTIDE SEQUENCE [LARGE SCALE GENOMIC DNA]</scope>
    <source>
        <strain evidence="1">V071</strain>
    </source>
</reference>
<protein>
    <submittedName>
        <fullName evidence="1">Uncharacterized protein</fullName>
    </submittedName>
</protein>
<gene>
    <name evidence="1" type="ORF">U0070_004398</name>
</gene>
<sequence length="283" mass="31151">VQVPLGCGWAFILRVVKLLLREAPCFEGLHSSNPEVPNSGPFLEWLMVGAQLTIVLTLQMSLTLPFHLIHVLCYEECPLRTDHDTDHALTVTLIHVLCYEERPLRTDHDTDHALTVTLIHVLCYEERLLRTDRDTDPRSCAMKKCLLHSDRDSPFSSLQTWMHRVWGKRSQVSSGEHSESQKPCSGAWQVTHSTGPSLGLAFFAVRSQVSHQAGQPSTFPIPSCACCPHCTQSFPFWPDSLKGGNSTQMAGDTAGGATLALAGLANVLGSELTGPTWASWKVP</sequence>
<dbReference type="EMBL" id="JBBHLL010000096">
    <property type="protein sequence ID" value="KAK7817261.1"/>
    <property type="molecule type" value="Genomic_DNA"/>
</dbReference>
<feature type="non-terminal residue" evidence="1">
    <location>
        <position position="1"/>
    </location>
</feature>
<evidence type="ECO:0000313" key="2">
    <source>
        <dbReference type="Proteomes" id="UP001488838"/>
    </source>
</evidence>
<dbReference type="Proteomes" id="UP001488838">
    <property type="component" value="Unassembled WGS sequence"/>
</dbReference>